<evidence type="ECO:0000256" key="1">
    <source>
        <dbReference type="SAM" id="SignalP"/>
    </source>
</evidence>
<protein>
    <submittedName>
        <fullName evidence="2">M6 family metalloprotease domain-containing protein</fullName>
    </submittedName>
</protein>
<evidence type="ECO:0000313" key="2">
    <source>
        <dbReference type="EMBL" id="MBY8886451.1"/>
    </source>
</evidence>
<keyword evidence="3" id="KW-1185">Reference proteome</keyword>
<evidence type="ECO:0000313" key="3">
    <source>
        <dbReference type="Proteomes" id="UP001198565"/>
    </source>
</evidence>
<name>A0ABS7QTD4_9ACTN</name>
<dbReference type="Proteomes" id="UP001198565">
    <property type="component" value="Unassembled WGS sequence"/>
</dbReference>
<dbReference type="NCBIfam" id="TIGR03296">
    <property type="entry name" value="M6dom_TIGR03296"/>
    <property type="match status" value="1"/>
</dbReference>
<dbReference type="PANTHER" id="PTHR41775:SF1">
    <property type="entry name" value="PEPTIDASE M6-LIKE DOMAIN-CONTAINING PROTEIN"/>
    <property type="match status" value="1"/>
</dbReference>
<dbReference type="GO" id="GO:0008237">
    <property type="term" value="F:metallopeptidase activity"/>
    <property type="evidence" value="ECO:0007669"/>
    <property type="project" value="UniProtKB-KW"/>
</dbReference>
<keyword evidence="2" id="KW-0482">Metalloprotease</keyword>
<dbReference type="PANTHER" id="PTHR41775">
    <property type="entry name" value="SECRETED PROTEIN-RELATED"/>
    <property type="match status" value="1"/>
</dbReference>
<feature type="signal peptide" evidence="1">
    <location>
        <begin position="1"/>
        <end position="39"/>
    </location>
</feature>
<keyword evidence="2" id="KW-0645">Protease</keyword>
<proteinExistence type="predicted"/>
<dbReference type="InterPro" id="IPR008757">
    <property type="entry name" value="Peptidase_M6-like_domain"/>
</dbReference>
<sequence length="422" mass="45170">MDGDAFEGPEPYPLRRAAALAVGFLALVAWALAAGPAQAASANGPCALATTGARHSEGLSAWDAAYPRPLGEVNAAMFFLSFPDHTPDVGTGVLAADHFPATTEFFDRASYGRFRLRPRITRRWYRMPRPSTAYGIARAWSPADRTRYIRDALALVGRGDDLRGVPVVYLVADPDAPGVDSDATKVVSFDQPLRAGGTSLKSVVTVFEHHPPDPNVLAHETNHVFDLPDLYRQPPTAPGGGSAGDAAADSWDAQVGDWDLMGSQFGLAPDLFAWHRWKYGWIDRSQVACVDHPGTRTTRTLTPVETAGGTKLVVVRTSATSALAVEARAQRGNDVTACREGVLLYEVRSDVDTGEGPIRVLDGHPRTGACYGASVRPQLADAPLGAGESYAYRFGPSAHETVDVRVDARTAAGDWRVTVVEP</sequence>
<comment type="caution">
    <text evidence="2">The sequence shown here is derived from an EMBL/GenBank/DDBJ whole genome shotgun (WGS) entry which is preliminary data.</text>
</comment>
<feature type="chain" id="PRO_5046898786" evidence="1">
    <location>
        <begin position="40"/>
        <end position="422"/>
    </location>
</feature>
<keyword evidence="2" id="KW-0378">Hydrolase</keyword>
<accession>A0ABS7QTD4</accession>
<organism evidence="2 3">
    <name type="scientific">Streptantibioticus parmotrematis</name>
    <dbReference type="NCBI Taxonomy" id="2873249"/>
    <lineage>
        <taxon>Bacteria</taxon>
        <taxon>Bacillati</taxon>
        <taxon>Actinomycetota</taxon>
        <taxon>Actinomycetes</taxon>
        <taxon>Kitasatosporales</taxon>
        <taxon>Streptomycetaceae</taxon>
        <taxon>Streptantibioticus</taxon>
    </lineage>
</organism>
<dbReference type="EMBL" id="JAINVZ010000010">
    <property type="protein sequence ID" value="MBY8886451.1"/>
    <property type="molecule type" value="Genomic_DNA"/>
</dbReference>
<keyword evidence="1" id="KW-0732">Signal</keyword>
<gene>
    <name evidence="2" type="ORF">K7472_16475</name>
</gene>
<reference evidence="2 3" key="1">
    <citation type="submission" date="2021-08" db="EMBL/GenBank/DDBJ databases">
        <title>Streptomyces sp. PTM05 isolated from lichen.</title>
        <authorList>
            <person name="Somphong A."/>
            <person name="Phongsopitanun W."/>
            <person name="Tanasupawat S."/>
        </authorList>
    </citation>
    <scope>NUCLEOTIDE SEQUENCE [LARGE SCALE GENOMIC DNA]</scope>
    <source>
        <strain evidence="2 3">Ptm05</strain>
    </source>
</reference>